<dbReference type="GO" id="GO:0012505">
    <property type="term" value="C:endomembrane system"/>
    <property type="evidence" value="ECO:0007669"/>
    <property type="project" value="UniProtKB-SubCell"/>
</dbReference>
<feature type="transmembrane region" description="Helical" evidence="10">
    <location>
        <begin position="181"/>
        <end position="202"/>
    </location>
</feature>
<reference evidence="13 14" key="1">
    <citation type="submission" date="2018-06" db="EMBL/GenBank/DDBJ databases">
        <title>Whole genome sequencing of a novel hydrocarbon degrading bacterial strain, PW21 isolated from oil contaminated produced water sample.</title>
        <authorList>
            <person name="Nagkirti P."/>
            <person name="Shaikh A."/>
            <person name="Gowdaman V."/>
            <person name="Engineer A.E."/>
            <person name="Dagar S."/>
            <person name="Dhakephalkar P.K."/>
        </authorList>
    </citation>
    <scope>NUCLEOTIDE SEQUENCE [LARGE SCALE GENOMIC DNA]</scope>
    <source>
        <strain evidence="13 14">PW21</strain>
    </source>
</reference>
<evidence type="ECO:0000256" key="9">
    <source>
        <dbReference type="ARBA" id="ARBA00093617"/>
    </source>
</evidence>
<feature type="transmembrane region" description="Helical" evidence="10">
    <location>
        <begin position="521"/>
        <end position="544"/>
    </location>
</feature>
<comment type="caution">
    <text evidence="13">The sequence shown here is derived from an EMBL/GenBank/DDBJ whole genome shotgun (WGS) entry which is preliminary data.</text>
</comment>
<keyword evidence="7 10" id="KW-1133">Transmembrane helix</keyword>
<feature type="domain" description="ArnT-like N-terminal" evidence="11">
    <location>
        <begin position="263"/>
        <end position="297"/>
    </location>
</feature>
<keyword evidence="5 10" id="KW-0808">Transferase</keyword>
<dbReference type="InterPro" id="IPR027005">
    <property type="entry name" value="PMT-like"/>
</dbReference>
<dbReference type="UniPathway" id="UPA00378"/>
<dbReference type="GO" id="GO:0004169">
    <property type="term" value="F:dolichyl-phosphate-mannose-protein mannosyltransferase activity"/>
    <property type="evidence" value="ECO:0007669"/>
    <property type="project" value="UniProtKB-UniRule"/>
</dbReference>
<evidence type="ECO:0000256" key="1">
    <source>
        <dbReference type="ARBA" id="ARBA00004127"/>
    </source>
</evidence>
<evidence type="ECO:0000256" key="6">
    <source>
        <dbReference type="ARBA" id="ARBA00022692"/>
    </source>
</evidence>
<evidence type="ECO:0000256" key="2">
    <source>
        <dbReference type="ARBA" id="ARBA00004922"/>
    </source>
</evidence>
<keyword evidence="10" id="KW-1003">Cell membrane</keyword>
<feature type="transmembrane region" description="Helical" evidence="10">
    <location>
        <begin position="323"/>
        <end position="343"/>
    </location>
</feature>
<comment type="function">
    <text evidence="10">Protein O-mannosyltransferase that catalyzes the transfer of a single mannose residue from a polyprenol phospho-mannosyl lipidic donor to the hydroxyl group of selected serine and threonine residues in acceptor proteins.</text>
</comment>
<dbReference type="InterPro" id="IPR003342">
    <property type="entry name" value="ArnT-like_N"/>
</dbReference>
<evidence type="ECO:0000259" key="12">
    <source>
        <dbReference type="Pfam" id="PF16192"/>
    </source>
</evidence>
<comment type="pathway">
    <text evidence="2 10">Protein modification; protein glycosylation.</text>
</comment>
<keyword evidence="6 10" id="KW-0812">Transmembrane</keyword>
<evidence type="ECO:0000256" key="8">
    <source>
        <dbReference type="ARBA" id="ARBA00023136"/>
    </source>
</evidence>
<dbReference type="AlphaFoldDB" id="A0A2W5XVD4"/>
<accession>A0A2W5XVD4</accession>
<dbReference type="PANTHER" id="PTHR10050:SF46">
    <property type="entry name" value="PROTEIN O-MANNOSYL-TRANSFERASE 2"/>
    <property type="match status" value="1"/>
</dbReference>
<evidence type="ECO:0000256" key="3">
    <source>
        <dbReference type="ARBA" id="ARBA00007222"/>
    </source>
</evidence>
<feature type="transmembrane region" description="Helical" evidence="10">
    <location>
        <begin position="439"/>
        <end position="456"/>
    </location>
</feature>
<feature type="transmembrane region" description="Helical" evidence="10">
    <location>
        <begin position="208"/>
        <end position="227"/>
    </location>
</feature>
<keyword evidence="14" id="KW-1185">Reference proteome</keyword>
<feature type="transmembrane region" description="Helical" evidence="10">
    <location>
        <begin position="486"/>
        <end position="509"/>
    </location>
</feature>
<feature type="transmembrane region" description="Helical" evidence="10">
    <location>
        <begin position="157"/>
        <end position="174"/>
    </location>
</feature>
<evidence type="ECO:0000259" key="11">
    <source>
        <dbReference type="Pfam" id="PF02366"/>
    </source>
</evidence>
<keyword evidence="4 10" id="KW-0328">Glycosyltransferase</keyword>
<organism evidence="13 14">
    <name type="scientific">Xylanimonas oleitrophica</name>
    <dbReference type="NCBI Taxonomy" id="2607479"/>
    <lineage>
        <taxon>Bacteria</taxon>
        <taxon>Bacillati</taxon>
        <taxon>Actinomycetota</taxon>
        <taxon>Actinomycetes</taxon>
        <taxon>Micrococcales</taxon>
        <taxon>Promicromonosporaceae</taxon>
        <taxon>Xylanimonas</taxon>
    </lineage>
</organism>
<gene>
    <name evidence="13" type="ORF">DNL40_04720</name>
</gene>
<evidence type="ECO:0000256" key="4">
    <source>
        <dbReference type="ARBA" id="ARBA00022676"/>
    </source>
</evidence>
<dbReference type="PANTHER" id="PTHR10050">
    <property type="entry name" value="DOLICHYL-PHOSPHATE-MANNOSE--PROTEIN MANNOSYLTRANSFERASE"/>
    <property type="match status" value="1"/>
</dbReference>
<evidence type="ECO:0000313" key="13">
    <source>
        <dbReference type="EMBL" id="PZR54408.1"/>
    </source>
</evidence>
<dbReference type="Pfam" id="PF02366">
    <property type="entry name" value="PMT"/>
    <property type="match status" value="2"/>
</dbReference>
<sequence length="564" mass="62834">MGAPPPVRARHLGELRAEQPLFAPTSAHPLELLPTRDRLLRTLLGHRRVVLGRSDHDQVWGWLGTVVVVLVAAAVRLWQLGRPHTLVFDETYYVKDAYTLWNLGFEAQWPPEPNPAFEAGQVDTYLDQAAYVVHPQVGKWLIALGIQLGGGAESSTAWRLASAVAGIVAVFLLIRIARRLFASTAMGLVAGLLLAVDGEAIVHSRTALLDQFLMLFVLIAFGCLLMDREWARRRLAERVAAIVDAGVAGTGRTSLLYGPRLGFRWWRLAAGVSLGLACGVKWSGVYFLAVFGILTVAWDMAARRSAGVRRWWEDSLLADGVPAFLQMVPTAVVVYVASWWSWFATPGAYMRQWAAQNPGQGVTWLPEALRSFTHYHAEMWRFHTTLDSDHAYKASPIGWIVQWRPTSFYWQSDDPGVGDCPVTATSRCAAAITSLGNPLLWWLAALAIVAVVVLGVTRRDWRAVAVLSGTVAGWLPWFQYLDRTVFTFYSIVFTPWVVLTLVYVGVIALEHTERRPRRHRTVILVIGLVVAAICAVSAAFYPLWTAEQVSFDYWRNVVRLPSWV</sequence>
<evidence type="ECO:0000256" key="5">
    <source>
        <dbReference type="ARBA" id="ARBA00022679"/>
    </source>
</evidence>
<feature type="domain" description="ArnT-like N-terminal" evidence="11">
    <location>
        <begin position="67"/>
        <end position="227"/>
    </location>
</feature>
<proteinExistence type="inferred from homology"/>
<evidence type="ECO:0000256" key="10">
    <source>
        <dbReference type="RuleBase" id="RU367007"/>
    </source>
</evidence>
<feature type="domain" description="Protein O-mannosyl-transferase C-terminal four TM" evidence="12">
    <location>
        <begin position="369"/>
        <end position="498"/>
    </location>
</feature>
<dbReference type="GO" id="GO:0005886">
    <property type="term" value="C:plasma membrane"/>
    <property type="evidence" value="ECO:0007669"/>
    <property type="project" value="UniProtKB-SubCell"/>
</dbReference>
<dbReference type="Proteomes" id="UP000248783">
    <property type="component" value="Unassembled WGS sequence"/>
</dbReference>
<dbReference type="InterPro" id="IPR032421">
    <property type="entry name" value="PMT_4TMC"/>
</dbReference>
<dbReference type="EMBL" id="QKWH01000002">
    <property type="protein sequence ID" value="PZR54408.1"/>
    <property type="molecule type" value="Genomic_DNA"/>
</dbReference>
<evidence type="ECO:0000313" key="14">
    <source>
        <dbReference type="Proteomes" id="UP000248783"/>
    </source>
</evidence>
<evidence type="ECO:0000256" key="7">
    <source>
        <dbReference type="ARBA" id="ARBA00022989"/>
    </source>
</evidence>
<feature type="transmembrane region" description="Helical" evidence="10">
    <location>
        <begin position="59"/>
        <end position="78"/>
    </location>
</feature>
<name>A0A2W5XVD4_9MICO</name>
<dbReference type="Pfam" id="PF16192">
    <property type="entry name" value="PMT_4TMC"/>
    <property type="match status" value="1"/>
</dbReference>
<comment type="subcellular location">
    <subcellularLocation>
        <location evidence="10">Cell membrane</location>
    </subcellularLocation>
    <subcellularLocation>
        <location evidence="1">Endomembrane system</location>
        <topology evidence="1">Multi-pass membrane protein</topology>
    </subcellularLocation>
</comment>
<comment type="similarity">
    <text evidence="3 10">Belongs to the glycosyltransferase 39 family.</text>
</comment>
<dbReference type="EC" id="2.4.1.-" evidence="10"/>
<protein>
    <recommendedName>
        <fullName evidence="9 10">Polyprenol-phosphate-mannose--protein mannosyltransferase</fullName>
        <ecNumber evidence="10">2.4.1.-</ecNumber>
    </recommendedName>
</protein>
<keyword evidence="8 10" id="KW-0472">Membrane</keyword>